<dbReference type="Proteomes" id="UP001082899">
    <property type="component" value="Unassembled WGS sequence"/>
</dbReference>
<dbReference type="SUPFAM" id="SSF51197">
    <property type="entry name" value="Clavaminate synthase-like"/>
    <property type="match status" value="1"/>
</dbReference>
<keyword evidence="3" id="KW-0223">Dioxygenase</keyword>
<proteinExistence type="predicted"/>
<dbReference type="PANTHER" id="PTHR13096:SF8">
    <property type="entry name" value="RIBOSOMAL OXYGENASE 1"/>
    <property type="match status" value="1"/>
</dbReference>
<evidence type="ECO:0000259" key="7">
    <source>
        <dbReference type="PROSITE" id="PS51184"/>
    </source>
</evidence>
<dbReference type="Pfam" id="PF20514">
    <property type="entry name" value="WHD_ROXA"/>
    <property type="match status" value="1"/>
</dbReference>
<dbReference type="PROSITE" id="PS51184">
    <property type="entry name" value="JMJC"/>
    <property type="match status" value="1"/>
</dbReference>
<evidence type="ECO:0000313" key="8">
    <source>
        <dbReference type="EMBL" id="MCY0387887.1"/>
    </source>
</evidence>
<keyword evidence="5" id="KW-0408">Iron</keyword>
<feature type="compositionally biased region" description="Low complexity" evidence="6">
    <location>
        <begin position="1"/>
        <end position="15"/>
    </location>
</feature>
<protein>
    <submittedName>
        <fullName evidence="8">Cupin domain-containing protein</fullName>
    </submittedName>
</protein>
<name>A0ABT3ZNJ9_9BURK</name>
<organism evidence="8 9">
    <name type="scientific">Robbsia betulipollinis</name>
    <dbReference type="NCBI Taxonomy" id="2981849"/>
    <lineage>
        <taxon>Bacteria</taxon>
        <taxon>Pseudomonadati</taxon>
        <taxon>Pseudomonadota</taxon>
        <taxon>Betaproteobacteria</taxon>
        <taxon>Burkholderiales</taxon>
        <taxon>Burkholderiaceae</taxon>
        <taxon>Robbsia</taxon>
    </lineage>
</organism>
<keyword evidence="2" id="KW-0479">Metal-binding</keyword>
<reference evidence="8" key="1">
    <citation type="submission" date="2022-11" db="EMBL/GenBank/DDBJ databases">
        <title>Robbsia betulipollinis sp. nov., isolated from pollen of birch (Betula pendula).</title>
        <authorList>
            <person name="Shi H."/>
            <person name="Ambika Manirajan B."/>
            <person name="Ratering S."/>
            <person name="Geissler-Plaum R."/>
            <person name="Schnell S."/>
        </authorList>
    </citation>
    <scope>NUCLEOTIDE SEQUENCE</scope>
    <source>
        <strain evidence="8">Bb-Pol-6</strain>
    </source>
</reference>
<evidence type="ECO:0000256" key="6">
    <source>
        <dbReference type="SAM" id="MobiDB-lite"/>
    </source>
</evidence>
<dbReference type="Pfam" id="PF08007">
    <property type="entry name" value="JmjC_2"/>
    <property type="match status" value="1"/>
</dbReference>
<evidence type="ECO:0000256" key="5">
    <source>
        <dbReference type="ARBA" id="ARBA00023004"/>
    </source>
</evidence>
<dbReference type="Gene3D" id="2.60.120.650">
    <property type="entry name" value="Cupin"/>
    <property type="match status" value="1"/>
</dbReference>
<evidence type="ECO:0000313" key="9">
    <source>
        <dbReference type="Proteomes" id="UP001082899"/>
    </source>
</evidence>
<accession>A0ABT3ZNJ9</accession>
<sequence>MSDRLSAASSSPRARATARRTALRRPTTLLGGLSPQTFMTEYWQKAPLLIRQAAPEYIDRFPVDDLFELAGDDDVESRLVTRTRGRWKLRRGPFADDARAALPPRDWSLLVQGVNLYDDDAAALLERFRFIPDARLDDLMISYAPDGGGVGPHFDSYDVFLLQTHGRRRWRISQQRDLSLDPRQPMKILSRFVAEQEWILEPGDMLYLPPHVAHEGVALGDCITCSIGFRAPSETELLSQFLQRMAERIGANEAAPVRYQDPEQDAVACPAALPPRLVAATLSLVESRRWGVDDVQRFLGSYLSEPKANVYFDPSPRATRRETFVRRCQARSLHLDPRTQMLYDEHRLYINGEPFDVASPRSRKVLFGMADERSLEPVDFVTLSNDSSIVSALFEWYLAGWIDLV</sequence>
<keyword evidence="9" id="KW-1185">Reference proteome</keyword>
<dbReference type="EMBL" id="JAPMXC010000001">
    <property type="protein sequence ID" value="MCY0387887.1"/>
    <property type="molecule type" value="Genomic_DNA"/>
</dbReference>
<evidence type="ECO:0000256" key="1">
    <source>
        <dbReference type="ARBA" id="ARBA00001954"/>
    </source>
</evidence>
<gene>
    <name evidence="8" type="ORF">OVY01_11695</name>
</gene>
<dbReference type="Gene3D" id="3.40.366.30">
    <property type="entry name" value="50S ribosomal protein L16 arginine hydroxylase, Chain A, Domain 2"/>
    <property type="match status" value="1"/>
</dbReference>
<comment type="caution">
    <text evidence="8">The sequence shown here is derived from an EMBL/GenBank/DDBJ whole genome shotgun (WGS) entry which is preliminary data.</text>
</comment>
<evidence type="ECO:0000256" key="2">
    <source>
        <dbReference type="ARBA" id="ARBA00022723"/>
    </source>
</evidence>
<dbReference type="PANTHER" id="PTHR13096">
    <property type="entry name" value="MINA53 MYC INDUCED NUCLEAR ANTIGEN"/>
    <property type="match status" value="1"/>
</dbReference>
<dbReference type="SMART" id="SM00558">
    <property type="entry name" value="JmjC"/>
    <property type="match status" value="1"/>
</dbReference>
<feature type="region of interest" description="Disordered" evidence="6">
    <location>
        <begin position="1"/>
        <end position="21"/>
    </location>
</feature>
<dbReference type="RefSeq" id="WP_267847596.1">
    <property type="nucleotide sequence ID" value="NZ_JAPMXC010000001.1"/>
</dbReference>
<comment type="cofactor">
    <cofactor evidence="1">
        <name>Fe(2+)</name>
        <dbReference type="ChEBI" id="CHEBI:29033"/>
    </cofactor>
</comment>
<dbReference type="InterPro" id="IPR039994">
    <property type="entry name" value="NO66-like"/>
</dbReference>
<evidence type="ECO:0000256" key="3">
    <source>
        <dbReference type="ARBA" id="ARBA00022964"/>
    </source>
</evidence>
<dbReference type="InterPro" id="IPR046799">
    <property type="entry name" value="ROXA-like_wH"/>
</dbReference>
<keyword evidence="4" id="KW-0560">Oxidoreductase</keyword>
<dbReference type="InterPro" id="IPR003347">
    <property type="entry name" value="JmjC_dom"/>
</dbReference>
<feature type="domain" description="JmjC" evidence="7">
    <location>
        <begin position="120"/>
        <end position="246"/>
    </location>
</feature>
<evidence type="ECO:0000256" key="4">
    <source>
        <dbReference type="ARBA" id="ARBA00023002"/>
    </source>
</evidence>